<dbReference type="OMA" id="WCMIYDT"/>
<comment type="cofactor">
    <cofactor evidence="1 10">
        <name>Mg(2+)</name>
        <dbReference type="ChEBI" id="CHEBI:18420"/>
    </cofactor>
</comment>
<feature type="transmembrane region" description="Helical" evidence="10">
    <location>
        <begin position="86"/>
        <end position="108"/>
    </location>
</feature>
<evidence type="ECO:0000256" key="6">
    <source>
        <dbReference type="ARBA" id="ARBA00022989"/>
    </source>
</evidence>
<dbReference type="Gene3D" id="1.10.357.140">
    <property type="entry name" value="UbiA prenyltransferase"/>
    <property type="match status" value="1"/>
</dbReference>
<dbReference type="AlphaFoldDB" id="A0A1U7LJY5"/>
<protein>
    <recommendedName>
        <fullName evidence="10">4-hydroxybenzoate polyprenyltransferase, mitochondrial</fullName>
        <shortName evidence="10">4-HB polyprenyltransferase</shortName>
        <ecNumber evidence="10">2.5.1.39</ecNumber>
    </recommendedName>
    <alternativeName>
        <fullName evidence="10">Para-hydroxybenzoate--polyprenyltransferase</fullName>
        <shortName evidence="10">PHB:PPT</shortName>
        <shortName evidence="10">PHB:polyprenyltransferase</shortName>
    </alternativeName>
</protein>
<keyword evidence="10" id="KW-0999">Mitochondrion inner membrane</keyword>
<feature type="transmembrane region" description="Helical" evidence="10">
    <location>
        <begin position="59"/>
        <end position="80"/>
    </location>
</feature>
<dbReference type="PANTHER" id="PTHR11048">
    <property type="entry name" value="PRENYLTRANSFERASES"/>
    <property type="match status" value="1"/>
</dbReference>
<keyword evidence="7 10" id="KW-0472">Membrane</keyword>
<dbReference type="FunFam" id="1.20.120.1780:FF:000001">
    <property type="entry name" value="4-hydroxybenzoate octaprenyltransferase"/>
    <property type="match status" value="1"/>
</dbReference>
<keyword evidence="10" id="KW-0414">Isoprene biosynthesis</keyword>
<dbReference type="CDD" id="cd13959">
    <property type="entry name" value="PT_UbiA_COQ2"/>
    <property type="match status" value="1"/>
</dbReference>
<comment type="caution">
    <text evidence="11">The sequence shown here is derived from an EMBL/GenBank/DDBJ whole genome shotgun (WGS) entry which is preliminary data.</text>
</comment>
<dbReference type="PROSITE" id="PS00943">
    <property type="entry name" value="UBIA"/>
    <property type="match status" value="1"/>
</dbReference>
<evidence type="ECO:0000256" key="3">
    <source>
        <dbReference type="ARBA" id="ARBA00005985"/>
    </source>
</evidence>
<evidence type="ECO:0000256" key="1">
    <source>
        <dbReference type="ARBA" id="ARBA00001946"/>
    </source>
</evidence>
<dbReference type="PANTHER" id="PTHR11048:SF28">
    <property type="entry name" value="4-HYDROXYBENZOATE POLYPRENYLTRANSFERASE, MITOCHONDRIAL"/>
    <property type="match status" value="1"/>
</dbReference>
<dbReference type="GO" id="GO:0006744">
    <property type="term" value="P:ubiquinone biosynthetic process"/>
    <property type="evidence" value="ECO:0007669"/>
    <property type="project" value="UniProtKB-UniRule"/>
</dbReference>
<feature type="transmembrane region" description="Helical" evidence="10">
    <location>
        <begin position="205"/>
        <end position="226"/>
    </location>
</feature>
<proteinExistence type="inferred from homology"/>
<keyword evidence="4 10" id="KW-0808">Transferase</keyword>
<keyword evidence="12" id="KW-1185">Reference proteome</keyword>
<evidence type="ECO:0000256" key="7">
    <source>
        <dbReference type="ARBA" id="ARBA00023136"/>
    </source>
</evidence>
<keyword evidence="10" id="KW-0496">Mitochondrion</keyword>
<sequence length="337" mass="36900">MIRIFNPRLLTCNHRLSSRNFIRILSTATTQKSILVSLLPSSLHPFYHLARVDRPVGSYLLFFPCAFSISMASYAASIPFSTTLGMFALFGTGAVAMRGAGCVINDLWDRDLDRQVERTKDRPFASGQLSISQGIGFLGLQLGVGLLVLTQMNLYTIAVGFCSMVPVIIYPLMKRVTYFPHIIFGLTFNWGALMGWSALLNSIDWWVIAPLYFSGTLWGIVYDIIYAHQDKADDVKAGIKSAAIKLGDSTKPVITALTIGQYALLGLAGYMNAHTPIFYSISCLGGLLHTSHIIKTVDLDNPQSCGKAFKRSIATGCILTAVLHDSSPPVHRISIVC</sequence>
<dbReference type="UniPathway" id="UPA00232"/>
<dbReference type="InterPro" id="IPR006370">
    <property type="entry name" value="HB_polyprenyltransferase-like"/>
</dbReference>
<dbReference type="GO" id="GO:0005743">
    <property type="term" value="C:mitochondrial inner membrane"/>
    <property type="evidence" value="ECO:0007669"/>
    <property type="project" value="UniProtKB-SubCell"/>
</dbReference>
<evidence type="ECO:0000256" key="4">
    <source>
        <dbReference type="ARBA" id="ARBA00022679"/>
    </source>
</evidence>
<evidence type="ECO:0000256" key="5">
    <source>
        <dbReference type="ARBA" id="ARBA00022692"/>
    </source>
</evidence>
<dbReference type="FunFam" id="1.10.357.140:FF:000003">
    <property type="entry name" value="4-hydroxybenzoate polyprenyltransferase, mitochondrial"/>
    <property type="match status" value="1"/>
</dbReference>
<comment type="function">
    <text evidence="9 10">Catalyzes the prenylation of para-hydroxybenzoate (PHB) with an all-trans polyprenyl group. Mediates the second step in the final reaction sequence of coenzyme Q (CoQ) biosynthesis, which is the condensation of the polyisoprenoid side chain with PHB, generating the first membrane-bound Q intermediate.</text>
</comment>
<dbReference type="Pfam" id="PF01040">
    <property type="entry name" value="UbiA"/>
    <property type="match status" value="1"/>
</dbReference>
<organism evidence="11 12">
    <name type="scientific">Neolecta irregularis (strain DAH-3)</name>
    <dbReference type="NCBI Taxonomy" id="1198029"/>
    <lineage>
        <taxon>Eukaryota</taxon>
        <taxon>Fungi</taxon>
        <taxon>Dikarya</taxon>
        <taxon>Ascomycota</taxon>
        <taxon>Taphrinomycotina</taxon>
        <taxon>Neolectales</taxon>
        <taxon>Neolectaceae</taxon>
        <taxon>Neolecta</taxon>
    </lineage>
</organism>
<keyword evidence="6 10" id="KW-1133">Transmembrane helix</keyword>
<gene>
    <name evidence="11" type="ORF">NEOLI_000209</name>
</gene>
<dbReference type="EMBL" id="LXFE01002636">
    <property type="protein sequence ID" value="OLL22903.1"/>
    <property type="molecule type" value="Genomic_DNA"/>
</dbReference>
<comment type="subcellular location">
    <subcellularLocation>
        <location evidence="2 10">Mitochondrion inner membrane</location>
        <topology evidence="2 10">Multi-pass membrane protein</topology>
        <orientation evidence="2 10">Matrix side</orientation>
    </subcellularLocation>
</comment>
<dbReference type="GO" id="GO:0008412">
    <property type="term" value="F:4-hydroxybenzoate polyprenyltransferase activity"/>
    <property type="evidence" value="ECO:0007669"/>
    <property type="project" value="UniProtKB-EC"/>
</dbReference>
<comment type="similarity">
    <text evidence="3 10">Belongs to the UbiA prenyltransferase family.</text>
</comment>
<dbReference type="Proteomes" id="UP000186594">
    <property type="component" value="Unassembled WGS sequence"/>
</dbReference>
<feature type="transmembrane region" description="Helical" evidence="10">
    <location>
        <begin position="179"/>
        <end position="199"/>
    </location>
</feature>
<dbReference type="OrthoDB" id="18170at2759"/>
<dbReference type="InterPro" id="IPR044878">
    <property type="entry name" value="UbiA_sf"/>
</dbReference>
<dbReference type="EC" id="2.5.1.39" evidence="10"/>
<comment type="catalytic activity">
    <reaction evidence="8 10">
        <text>an all-trans-polyprenyl diphosphate + 4-hydroxybenzoate = a 4-hydroxy-3-(all-trans-polyprenyl)benzoate + diphosphate</text>
        <dbReference type="Rhea" id="RHEA:44504"/>
        <dbReference type="Rhea" id="RHEA-COMP:9514"/>
        <dbReference type="Rhea" id="RHEA-COMP:9564"/>
        <dbReference type="ChEBI" id="CHEBI:17879"/>
        <dbReference type="ChEBI" id="CHEBI:33019"/>
        <dbReference type="ChEBI" id="CHEBI:58914"/>
        <dbReference type="ChEBI" id="CHEBI:78396"/>
        <dbReference type="EC" id="2.5.1.39"/>
    </reaction>
</comment>
<dbReference type="InterPro" id="IPR030470">
    <property type="entry name" value="UbiA_prenylTrfase_CS"/>
</dbReference>
<feature type="transmembrane region" description="Helical" evidence="10">
    <location>
        <begin position="154"/>
        <end position="172"/>
    </location>
</feature>
<accession>A0A1U7LJY5</accession>
<evidence type="ECO:0000313" key="11">
    <source>
        <dbReference type="EMBL" id="OLL22903.1"/>
    </source>
</evidence>
<dbReference type="NCBIfam" id="TIGR01474">
    <property type="entry name" value="ubiA_proteo"/>
    <property type="match status" value="1"/>
</dbReference>
<reference evidence="11 12" key="1">
    <citation type="submission" date="2016-04" db="EMBL/GenBank/DDBJ databases">
        <title>Evolutionary innovation and constraint leading to complex multicellularity in the Ascomycota.</title>
        <authorList>
            <person name="Cisse O."/>
            <person name="Nguyen A."/>
            <person name="Hewitt D.A."/>
            <person name="Jedd G."/>
            <person name="Stajich J.E."/>
        </authorList>
    </citation>
    <scope>NUCLEOTIDE SEQUENCE [LARGE SCALE GENOMIC DNA]</scope>
    <source>
        <strain evidence="11 12">DAH-3</strain>
    </source>
</reference>
<evidence type="ECO:0000256" key="9">
    <source>
        <dbReference type="ARBA" id="ARBA00058997"/>
    </source>
</evidence>
<dbReference type="HAMAP" id="MF_01635">
    <property type="entry name" value="UbiA"/>
    <property type="match status" value="1"/>
</dbReference>
<dbReference type="GO" id="GO:0008299">
    <property type="term" value="P:isoprenoid biosynthetic process"/>
    <property type="evidence" value="ECO:0007669"/>
    <property type="project" value="UniProtKB-UniRule"/>
</dbReference>
<keyword evidence="10" id="KW-0831">Ubiquinone biosynthesis</keyword>
<dbReference type="Gene3D" id="1.20.120.1780">
    <property type="entry name" value="UbiA prenyltransferase"/>
    <property type="match status" value="1"/>
</dbReference>
<keyword evidence="5 10" id="KW-0812">Transmembrane</keyword>
<evidence type="ECO:0000313" key="12">
    <source>
        <dbReference type="Proteomes" id="UP000186594"/>
    </source>
</evidence>
<dbReference type="STRING" id="1198029.A0A1U7LJY5"/>
<evidence type="ECO:0000256" key="10">
    <source>
        <dbReference type="HAMAP-Rule" id="MF_03189"/>
    </source>
</evidence>
<comment type="pathway">
    <text evidence="10">Cofactor biosynthesis; ubiquinone biosynthesis.</text>
</comment>
<evidence type="ECO:0000256" key="2">
    <source>
        <dbReference type="ARBA" id="ARBA00004292"/>
    </source>
</evidence>
<dbReference type="InterPro" id="IPR000537">
    <property type="entry name" value="UbiA_prenyltransferase"/>
</dbReference>
<dbReference type="InterPro" id="IPR039653">
    <property type="entry name" value="Prenyltransferase"/>
</dbReference>
<evidence type="ECO:0000256" key="8">
    <source>
        <dbReference type="ARBA" id="ARBA00052313"/>
    </source>
</evidence>
<name>A0A1U7LJY5_NEOID</name>
<feature type="transmembrane region" description="Helical" evidence="10">
    <location>
        <begin position="129"/>
        <end position="148"/>
    </location>
</feature>